<gene>
    <name evidence="1" type="ORF">ABAZ39_25120</name>
</gene>
<dbReference type="KEGG" id="abq:ABAZ39_25120"/>
<dbReference type="SUPFAM" id="SSF46458">
    <property type="entry name" value="Globin-like"/>
    <property type="match status" value="1"/>
</dbReference>
<sequence length="156" mass="17371">MFFQDPTALDQTTVPTPQSATIAERVAKTGIDEAMIEALVRTFYGKIRDDALLGPVFGAAITDWEPHLLKMIDFWSSVALLTHRYDGRPLPAHVRFDIGPAHFERWLELFRETTAEVCTPEAAAFFEDRAANIGRSIQMGVDFFRKQAAADAGAAR</sequence>
<accession>A0A060DW89</accession>
<dbReference type="EMBL" id="CP007795">
    <property type="protein sequence ID" value="AIB15179.1"/>
    <property type="molecule type" value="Genomic_DNA"/>
</dbReference>
<dbReference type="Gene3D" id="1.10.490.10">
    <property type="entry name" value="Globins"/>
    <property type="match status" value="1"/>
</dbReference>
<organism evidence="1 2">
    <name type="scientific">Azospirillum argentinense</name>
    <dbReference type="NCBI Taxonomy" id="2970906"/>
    <lineage>
        <taxon>Bacteria</taxon>
        <taxon>Pseudomonadati</taxon>
        <taxon>Pseudomonadota</taxon>
        <taxon>Alphaproteobacteria</taxon>
        <taxon>Rhodospirillales</taxon>
        <taxon>Azospirillaceae</taxon>
        <taxon>Azospirillum</taxon>
    </lineage>
</organism>
<geneLocation type="plasmid" evidence="1 2">
    <name>AbAZ39_p2</name>
</geneLocation>
<dbReference type="GO" id="GO:0020037">
    <property type="term" value="F:heme binding"/>
    <property type="evidence" value="ECO:0007669"/>
    <property type="project" value="InterPro"/>
</dbReference>
<dbReference type="CDD" id="cd08916">
    <property type="entry name" value="TrHb3_P"/>
    <property type="match status" value="1"/>
</dbReference>
<dbReference type="Proteomes" id="UP000027186">
    <property type="component" value="Plasmid AbAZ39_p2"/>
</dbReference>
<keyword evidence="1" id="KW-0614">Plasmid</keyword>
<dbReference type="InterPro" id="IPR012292">
    <property type="entry name" value="Globin/Proto"/>
</dbReference>
<proteinExistence type="predicted"/>
<dbReference type="AlphaFoldDB" id="A0A060DW89"/>
<dbReference type="GO" id="GO:0019825">
    <property type="term" value="F:oxygen binding"/>
    <property type="evidence" value="ECO:0007669"/>
    <property type="project" value="InterPro"/>
</dbReference>
<dbReference type="InterPro" id="IPR009050">
    <property type="entry name" value="Globin-like_sf"/>
</dbReference>
<protein>
    <submittedName>
        <fullName evidence="1">Preprotein translocase</fullName>
    </submittedName>
</protein>
<name>A0A060DW89_9PROT</name>
<evidence type="ECO:0000313" key="2">
    <source>
        <dbReference type="Proteomes" id="UP000027186"/>
    </source>
</evidence>
<evidence type="ECO:0000313" key="1">
    <source>
        <dbReference type="EMBL" id="AIB15179.1"/>
    </source>
</evidence>
<reference evidence="1 2" key="1">
    <citation type="journal article" date="2014" name="Genome Announc.">
        <title>Complete Genome Sequence of the Model Rhizosphere Strain Azospirillum brasilense Az39, Successfully Applied in Agriculture.</title>
        <authorList>
            <person name="Rivera D."/>
            <person name="Revale S."/>
            <person name="Molina R."/>
            <person name="Gualpa J."/>
            <person name="Puente M."/>
            <person name="Maroniche G."/>
            <person name="Paris G."/>
            <person name="Baker D."/>
            <person name="Clavijo B."/>
            <person name="McLay K."/>
            <person name="Spaepen S."/>
            <person name="Perticari A."/>
            <person name="Vazquez M."/>
            <person name="Wisniewski-Dye F."/>
            <person name="Watkins C."/>
            <person name="Martinez-Abarca F."/>
            <person name="Vanderleyden J."/>
            <person name="Cassan F."/>
        </authorList>
    </citation>
    <scope>NUCLEOTIDE SEQUENCE [LARGE SCALE GENOMIC DNA]</scope>
    <source>
        <strain evidence="1 2">Az39</strain>
        <plasmid evidence="1">AbAZ39_p2</plasmid>
    </source>
</reference>